<dbReference type="EMBL" id="JAHFYH010000031">
    <property type="protein sequence ID" value="KAH0221665.1"/>
    <property type="molecule type" value="Genomic_DNA"/>
</dbReference>
<name>A0A9P8GG74_AURME</name>
<dbReference type="Proteomes" id="UP000767238">
    <property type="component" value="Unassembled WGS sequence"/>
</dbReference>
<sequence length="297" mass="34865">MDRPPPGFLHSNTTLETELYRFRCPEHVYNSMDPKEKEQLVPLAYKLLEQEHDAKGLGYFCELRKEHGDTSWNELDWIVEQARLGHKVIKVEVLNIPCFYFMQNYPWYMRKLNKGVRLFVGHMRNHRYRCEIWVQWHPSKVTSAPPELKFYGDCDDDHEDIELDIIPEVRRFIEWQPCFEKVFKFSSMGNNVTDTVIRQDAHLLAIAKVLARFPGLVMECHPESDQKILQANGRGWCKFPFTDREAPKAENPYKDFFRLLNNGSIDIKEYEDGTNKGCWAASEDDKLEGQDQAEGEA</sequence>
<evidence type="ECO:0000313" key="1">
    <source>
        <dbReference type="EMBL" id="KAH0221665.1"/>
    </source>
</evidence>
<protein>
    <submittedName>
        <fullName evidence="1">Uncharacterized protein</fullName>
    </submittedName>
</protein>
<evidence type="ECO:0000313" key="2">
    <source>
        <dbReference type="Proteomes" id="UP000767238"/>
    </source>
</evidence>
<dbReference type="AlphaFoldDB" id="A0A9P8GG74"/>
<proteinExistence type="predicted"/>
<accession>A0A9P8GG74</accession>
<reference evidence="1" key="2">
    <citation type="submission" date="2021-08" db="EMBL/GenBank/DDBJ databases">
        <authorList>
            <person name="Gostincar C."/>
            <person name="Sun X."/>
            <person name="Song Z."/>
            <person name="Gunde-Cimerman N."/>
        </authorList>
    </citation>
    <scope>NUCLEOTIDE SEQUENCE</scope>
    <source>
        <strain evidence="1">EXF-8016</strain>
    </source>
</reference>
<gene>
    <name evidence="1" type="ORF">KCV03_g4939</name>
</gene>
<dbReference type="OrthoDB" id="10604090at2759"/>
<reference evidence="1" key="1">
    <citation type="journal article" date="2021" name="J Fungi (Basel)">
        <title>Virulence traits and population genomics of the black yeast Aureobasidium melanogenum.</title>
        <authorList>
            <person name="Cernosa A."/>
            <person name="Sun X."/>
            <person name="Gostincar C."/>
            <person name="Fang C."/>
            <person name="Gunde-Cimerman N."/>
            <person name="Song Z."/>
        </authorList>
    </citation>
    <scope>NUCLEOTIDE SEQUENCE</scope>
    <source>
        <strain evidence="1">EXF-8016</strain>
    </source>
</reference>
<organism evidence="1 2">
    <name type="scientific">Aureobasidium melanogenum</name>
    <name type="common">Aureobasidium pullulans var. melanogenum</name>
    <dbReference type="NCBI Taxonomy" id="46634"/>
    <lineage>
        <taxon>Eukaryota</taxon>
        <taxon>Fungi</taxon>
        <taxon>Dikarya</taxon>
        <taxon>Ascomycota</taxon>
        <taxon>Pezizomycotina</taxon>
        <taxon>Dothideomycetes</taxon>
        <taxon>Dothideomycetidae</taxon>
        <taxon>Dothideales</taxon>
        <taxon>Saccotheciaceae</taxon>
        <taxon>Aureobasidium</taxon>
    </lineage>
</organism>
<feature type="non-terminal residue" evidence="1">
    <location>
        <position position="297"/>
    </location>
</feature>
<comment type="caution">
    <text evidence="1">The sequence shown here is derived from an EMBL/GenBank/DDBJ whole genome shotgun (WGS) entry which is preliminary data.</text>
</comment>